<name>A0AAP5MD64_9CYAN</name>
<dbReference type="InterPro" id="IPR000253">
    <property type="entry name" value="FHA_dom"/>
</dbReference>
<proteinExistence type="predicted"/>
<evidence type="ECO:0000259" key="1">
    <source>
        <dbReference type="PROSITE" id="PS50006"/>
    </source>
</evidence>
<dbReference type="SUPFAM" id="SSF49879">
    <property type="entry name" value="SMAD/FHA domain"/>
    <property type="match status" value="1"/>
</dbReference>
<dbReference type="PROSITE" id="PS50006">
    <property type="entry name" value="FHA_DOMAIN"/>
    <property type="match status" value="1"/>
</dbReference>
<sequence>MIQLTWEDPATGERREPRLNVPIAFGRECDQMPSEIGGERVSRIILSSDKVSRYHALIKREHNQLVVIDQNSTNCTLVNSDRCEPQKPFPLSDGDTLQIGSYRITLTIRATPLSSNFPPPVFQEI</sequence>
<dbReference type="Gene3D" id="2.60.200.20">
    <property type="match status" value="1"/>
</dbReference>
<evidence type="ECO:0000313" key="2">
    <source>
        <dbReference type="EMBL" id="MDR9900995.1"/>
    </source>
</evidence>
<gene>
    <name evidence="2" type="ORF">G7B40_042250</name>
</gene>
<dbReference type="SMART" id="SM00240">
    <property type="entry name" value="FHA"/>
    <property type="match status" value="1"/>
</dbReference>
<feature type="non-terminal residue" evidence="2">
    <location>
        <position position="125"/>
    </location>
</feature>
<accession>A0AAP5MD64</accession>
<feature type="domain" description="FHA" evidence="1">
    <location>
        <begin position="23"/>
        <end position="83"/>
    </location>
</feature>
<dbReference type="Proteomes" id="UP000667802">
    <property type="component" value="Unassembled WGS sequence"/>
</dbReference>
<protein>
    <submittedName>
        <fullName evidence="2">FHA domain-containing protein</fullName>
    </submittedName>
</protein>
<dbReference type="Pfam" id="PF00498">
    <property type="entry name" value="FHA"/>
    <property type="match status" value="1"/>
</dbReference>
<comment type="caution">
    <text evidence="2">The sequence shown here is derived from an EMBL/GenBank/DDBJ whole genome shotgun (WGS) entry which is preliminary data.</text>
</comment>
<keyword evidence="3" id="KW-1185">Reference proteome</keyword>
<evidence type="ECO:0000313" key="3">
    <source>
        <dbReference type="Proteomes" id="UP000667802"/>
    </source>
</evidence>
<dbReference type="PANTHER" id="PTHR23308">
    <property type="entry name" value="NUCLEAR INHIBITOR OF PROTEIN PHOSPHATASE-1"/>
    <property type="match status" value="1"/>
</dbReference>
<dbReference type="InterPro" id="IPR050923">
    <property type="entry name" value="Cell_Proc_Reg/RNA_Proc"/>
</dbReference>
<dbReference type="EMBL" id="JAALHA020000054">
    <property type="protein sequence ID" value="MDR9900995.1"/>
    <property type="molecule type" value="Genomic_DNA"/>
</dbReference>
<reference evidence="3" key="1">
    <citation type="journal article" date="2021" name="Science">
        <title>Hunting the eagle killer: A cyanobacterial neurotoxin causes vacuolar myelinopathy.</title>
        <authorList>
            <person name="Breinlinger S."/>
            <person name="Phillips T.J."/>
            <person name="Haram B.N."/>
            <person name="Mares J."/>
            <person name="Martinez Yerena J.A."/>
            <person name="Hrouzek P."/>
            <person name="Sobotka R."/>
            <person name="Henderson W.M."/>
            <person name="Schmieder P."/>
            <person name="Williams S.M."/>
            <person name="Lauderdale J.D."/>
            <person name="Wilde H.D."/>
            <person name="Gerrin W."/>
            <person name="Kust A."/>
            <person name="Washington J.W."/>
            <person name="Wagner C."/>
            <person name="Geier B."/>
            <person name="Liebeke M."/>
            <person name="Enke H."/>
            <person name="Niedermeyer T.H.J."/>
            <person name="Wilde S.B."/>
        </authorList>
    </citation>
    <scope>NUCLEOTIDE SEQUENCE [LARGE SCALE GENOMIC DNA]</scope>
    <source>
        <strain evidence="3">Thurmond2011</strain>
    </source>
</reference>
<dbReference type="AlphaFoldDB" id="A0AAP5MD64"/>
<dbReference type="CDD" id="cd00060">
    <property type="entry name" value="FHA"/>
    <property type="match status" value="1"/>
</dbReference>
<organism evidence="2 3">
    <name type="scientific">Aetokthonos hydrillicola Thurmond2011</name>
    <dbReference type="NCBI Taxonomy" id="2712845"/>
    <lineage>
        <taxon>Bacteria</taxon>
        <taxon>Bacillati</taxon>
        <taxon>Cyanobacteriota</taxon>
        <taxon>Cyanophyceae</taxon>
        <taxon>Nostocales</taxon>
        <taxon>Hapalosiphonaceae</taxon>
        <taxon>Aetokthonos</taxon>
    </lineage>
</organism>
<dbReference type="InterPro" id="IPR008984">
    <property type="entry name" value="SMAD_FHA_dom_sf"/>
</dbReference>
<dbReference type="RefSeq" id="WP_310834565.1">
    <property type="nucleotide sequence ID" value="NZ_JAALHA020000054.1"/>
</dbReference>